<evidence type="ECO:0000313" key="2">
    <source>
        <dbReference type="EMBL" id="KLU84006.1"/>
    </source>
</evidence>
<reference evidence="3" key="5">
    <citation type="submission" date="2015-06" db="UniProtKB">
        <authorList>
            <consortium name="EnsemblFungi"/>
        </authorList>
    </citation>
    <scope>IDENTIFICATION</scope>
    <source>
        <strain evidence="3">ATCC 64411</strain>
    </source>
</reference>
<dbReference type="AlphaFoldDB" id="A0A0C4DT06"/>
<dbReference type="EMBL" id="GL876967">
    <property type="protein sequence ID" value="KLU84006.1"/>
    <property type="molecule type" value="Genomic_DNA"/>
</dbReference>
<dbReference type="eggNOG" id="ENOG502TD6X">
    <property type="taxonomic scope" value="Eukaryota"/>
</dbReference>
<reference evidence="2" key="2">
    <citation type="submission" date="2010-05" db="EMBL/GenBank/DDBJ databases">
        <title>The Genome Sequence of Magnaporthe poae strain ATCC 64411.</title>
        <authorList>
            <consortium name="The Broad Institute Genome Sequencing Platform"/>
            <consortium name="Broad Institute Genome Sequencing Center for Infectious Disease"/>
            <person name="Ma L.-J."/>
            <person name="Dead R."/>
            <person name="Young S."/>
            <person name="Zeng Q."/>
            <person name="Koehrsen M."/>
            <person name="Alvarado L."/>
            <person name="Berlin A."/>
            <person name="Chapman S.B."/>
            <person name="Chen Z."/>
            <person name="Freedman E."/>
            <person name="Gellesch M."/>
            <person name="Goldberg J."/>
            <person name="Griggs A."/>
            <person name="Gujja S."/>
            <person name="Heilman E.R."/>
            <person name="Heiman D."/>
            <person name="Hepburn T."/>
            <person name="Howarth C."/>
            <person name="Jen D."/>
            <person name="Larson L."/>
            <person name="Mehta T."/>
            <person name="Neiman D."/>
            <person name="Pearson M."/>
            <person name="Roberts A."/>
            <person name="Saif S."/>
            <person name="Shea T."/>
            <person name="Shenoy N."/>
            <person name="Sisk P."/>
            <person name="Stolte C."/>
            <person name="Sykes S."/>
            <person name="Walk T."/>
            <person name="White J."/>
            <person name="Yandava C."/>
            <person name="Haas B."/>
            <person name="Nusbaum C."/>
            <person name="Birren B."/>
        </authorList>
    </citation>
    <scope>NUCLEOTIDE SEQUENCE</scope>
    <source>
        <strain evidence="2">ATCC 64411</strain>
    </source>
</reference>
<sequence>MEPVIEAFVERFPGVVFGPPQFRYLRSMIGNDPKYGAPLLQPGVPGIGGNRRRRRTAPAGEQAPAPPPTAPMEAPAPPPAPMETAASELPPVEAPAQSLTVDDGNLGFFNIGIAGWDLGLPSMASDLGLDLGPGSEEADLEFLGQLMAAASPDGGMGYPTTTSSMDSAMECPAITNSMGGAMPITATLGVADSSLGSTSQLPQSMGASVLELPSLWTAACDGTNCLIPKDYRHTHGADGSVTFEEEASVVGMIRRAIMEVDPAYSGEMTMGNIHGRG</sequence>
<dbReference type="Proteomes" id="UP000011715">
    <property type="component" value="Unassembled WGS sequence"/>
</dbReference>
<dbReference type="EMBL" id="ADBL01000743">
    <property type="status" value="NOT_ANNOTATED_CDS"/>
    <property type="molecule type" value="Genomic_DNA"/>
</dbReference>
<dbReference type="EnsemblFungi" id="MAPG_03054T0">
    <property type="protein sequence ID" value="MAPG_03054T0"/>
    <property type="gene ID" value="MAPG_03054"/>
</dbReference>
<reference evidence="4" key="1">
    <citation type="submission" date="2010-05" db="EMBL/GenBank/DDBJ databases">
        <title>The genome sequence of Magnaporthe poae strain ATCC 64411.</title>
        <authorList>
            <person name="Ma L.-J."/>
            <person name="Dead R."/>
            <person name="Young S."/>
            <person name="Zeng Q."/>
            <person name="Koehrsen M."/>
            <person name="Alvarado L."/>
            <person name="Berlin A."/>
            <person name="Chapman S.B."/>
            <person name="Chen Z."/>
            <person name="Freedman E."/>
            <person name="Gellesch M."/>
            <person name="Goldberg J."/>
            <person name="Griggs A."/>
            <person name="Gujja S."/>
            <person name="Heilman E.R."/>
            <person name="Heiman D."/>
            <person name="Hepburn T."/>
            <person name="Howarth C."/>
            <person name="Jen D."/>
            <person name="Larson L."/>
            <person name="Mehta T."/>
            <person name="Neiman D."/>
            <person name="Pearson M."/>
            <person name="Roberts A."/>
            <person name="Saif S."/>
            <person name="Shea T."/>
            <person name="Shenoy N."/>
            <person name="Sisk P."/>
            <person name="Stolte C."/>
            <person name="Sykes S."/>
            <person name="Walk T."/>
            <person name="White J."/>
            <person name="Yandava C."/>
            <person name="Haas B."/>
            <person name="Nusbaum C."/>
            <person name="Birren B."/>
        </authorList>
    </citation>
    <scope>NUCLEOTIDE SEQUENCE [LARGE SCALE GENOMIC DNA]</scope>
    <source>
        <strain evidence="4">ATCC 64411 / 73-15</strain>
    </source>
</reference>
<dbReference type="OrthoDB" id="10462939at2759"/>
<reference evidence="3" key="4">
    <citation type="journal article" date="2015" name="G3 (Bethesda)">
        <title>Genome sequences of three phytopathogenic species of the Magnaporthaceae family of fungi.</title>
        <authorList>
            <person name="Okagaki L.H."/>
            <person name="Nunes C.C."/>
            <person name="Sailsbery J."/>
            <person name="Clay B."/>
            <person name="Brown D."/>
            <person name="John T."/>
            <person name="Oh Y."/>
            <person name="Young N."/>
            <person name="Fitzgerald M."/>
            <person name="Haas B.J."/>
            <person name="Zeng Q."/>
            <person name="Young S."/>
            <person name="Adiconis X."/>
            <person name="Fan L."/>
            <person name="Levin J.Z."/>
            <person name="Mitchell T.K."/>
            <person name="Okubara P.A."/>
            <person name="Farman M.L."/>
            <person name="Kohn L.M."/>
            <person name="Birren B."/>
            <person name="Ma L.-J."/>
            <person name="Dean R.A."/>
        </authorList>
    </citation>
    <scope>NUCLEOTIDE SEQUENCE</scope>
    <source>
        <strain evidence="3">ATCC 64411 / 73-15</strain>
    </source>
</reference>
<proteinExistence type="predicted"/>
<evidence type="ECO:0000313" key="3">
    <source>
        <dbReference type="EnsemblFungi" id="MAPG_03054T0"/>
    </source>
</evidence>
<protein>
    <submittedName>
        <fullName evidence="2 3">Uncharacterized protein</fullName>
    </submittedName>
</protein>
<gene>
    <name evidence="2" type="ORF">MAPG_03054</name>
</gene>
<reference evidence="2" key="3">
    <citation type="submission" date="2011-03" db="EMBL/GenBank/DDBJ databases">
        <title>Annotation of Magnaporthe poae ATCC 64411.</title>
        <authorList>
            <person name="Ma L.-J."/>
            <person name="Dead R."/>
            <person name="Young S.K."/>
            <person name="Zeng Q."/>
            <person name="Gargeya S."/>
            <person name="Fitzgerald M."/>
            <person name="Haas B."/>
            <person name="Abouelleil A."/>
            <person name="Alvarado L."/>
            <person name="Arachchi H.M."/>
            <person name="Berlin A."/>
            <person name="Brown A."/>
            <person name="Chapman S.B."/>
            <person name="Chen Z."/>
            <person name="Dunbar C."/>
            <person name="Freedman E."/>
            <person name="Gearin G."/>
            <person name="Gellesch M."/>
            <person name="Goldberg J."/>
            <person name="Griggs A."/>
            <person name="Gujja S."/>
            <person name="Heiman D."/>
            <person name="Howarth C."/>
            <person name="Larson L."/>
            <person name="Lui A."/>
            <person name="MacDonald P.J.P."/>
            <person name="Mehta T."/>
            <person name="Montmayeur A."/>
            <person name="Murphy C."/>
            <person name="Neiman D."/>
            <person name="Pearson M."/>
            <person name="Priest M."/>
            <person name="Roberts A."/>
            <person name="Saif S."/>
            <person name="Shea T."/>
            <person name="Shenoy N."/>
            <person name="Sisk P."/>
            <person name="Stolte C."/>
            <person name="Sykes S."/>
            <person name="Yandava C."/>
            <person name="Wortman J."/>
            <person name="Nusbaum C."/>
            <person name="Birren B."/>
        </authorList>
    </citation>
    <scope>NUCLEOTIDE SEQUENCE</scope>
    <source>
        <strain evidence="2">ATCC 64411</strain>
    </source>
</reference>
<organism evidence="3 4">
    <name type="scientific">Magnaporthiopsis poae (strain ATCC 64411 / 73-15)</name>
    <name type="common">Kentucky bluegrass fungus</name>
    <name type="synonym">Magnaporthe poae</name>
    <dbReference type="NCBI Taxonomy" id="644358"/>
    <lineage>
        <taxon>Eukaryota</taxon>
        <taxon>Fungi</taxon>
        <taxon>Dikarya</taxon>
        <taxon>Ascomycota</taxon>
        <taxon>Pezizomycotina</taxon>
        <taxon>Sordariomycetes</taxon>
        <taxon>Sordariomycetidae</taxon>
        <taxon>Magnaporthales</taxon>
        <taxon>Magnaporthaceae</taxon>
        <taxon>Magnaporthiopsis</taxon>
    </lineage>
</organism>
<dbReference type="VEuPathDB" id="FungiDB:MAPG_03054"/>
<evidence type="ECO:0000313" key="4">
    <source>
        <dbReference type="Proteomes" id="UP000011715"/>
    </source>
</evidence>
<feature type="region of interest" description="Disordered" evidence="1">
    <location>
        <begin position="40"/>
        <end position="90"/>
    </location>
</feature>
<accession>A0A0C4DT06</accession>
<evidence type="ECO:0000256" key="1">
    <source>
        <dbReference type="SAM" id="MobiDB-lite"/>
    </source>
</evidence>
<name>A0A0C4DT06_MAGP6</name>
<feature type="compositionally biased region" description="Pro residues" evidence="1">
    <location>
        <begin position="64"/>
        <end position="81"/>
    </location>
</feature>
<keyword evidence="4" id="KW-1185">Reference proteome</keyword>